<evidence type="ECO:0000313" key="4">
    <source>
        <dbReference type="EMBL" id="PPF67374.1"/>
    </source>
</evidence>
<dbReference type="Pfam" id="PF12688">
    <property type="entry name" value="TPR_5"/>
    <property type="match status" value="1"/>
</dbReference>
<sequence>MDHDDWDARVAAFWAAADDERADETVAAMRELVAERPAGDPRALFELACAHDLVGREAEAVPLYRAAIAGGLDAGHRPLAVIQLASSLRNVGEAAEAVDLLEALPDDEHAPGRDAFLALALHDAGRPTEALAVALRRLAPTLPAYGRAVAAYADELAERASGGGSDSDDGSDARSDLPG</sequence>
<dbReference type="Proteomes" id="UP000239241">
    <property type="component" value="Unassembled WGS sequence"/>
</dbReference>
<reference evidence="4 6" key="2">
    <citation type="submission" date="2018-02" db="EMBL/GenBank/DDBJ databases">
        <title>Bacteriophage NCPPB3778 and a type I-E CRISPR drive the evolution of the US Biological Select Agent, Rathayibacter toxicus.</title>
        <authorList>
            <person name="Davis E.W.II."/>
            <person name="Tabima J.F."/>
            <person name="Weisberg A.J."/>
            <person name="Lopes L.D."/>
            <person name="Wiseman M.S."/>
            <person name="Wiseman M.S."/>
            <person name="Pupko T."/>
            <person name="Belcher M.S."/>
            <person name="Sechler A.J."/>
            <person name="Tancos M.A."/>
            <person name="Schroeder B.K."/>
            <person name="Murray T.D."/>
            <person name="Luster D.G."/>
            <person name="Schneider W.L."/>
            <person name="Rogers E."/>
            <person name="Andreote F.D."/>
            <person name="Grunwald N.J."/>
            <person name="Putnam M.L."/>
            <person name="Chang J.H."/>
        </authorList>
    </citation>
    <scope>NUCLEOTIDE SEQUENCE [LARGE SCALE GENOMIC DNA]</scope>
    <source>
        <strain evidence="4 6">AY1B3</strain>
    </source>
</reference>
<dbReference type="InterPro" id="IPR041656">
    <property type="entry name" value="TPR_5"/>
</dbReference>
<protein>
    <submittedName>
        <fullName evidence="3">Tetratrico peptide repeat protein</fullName>
    </submittedName>
</protein>
<organism evidence="3 5">
    <name type="scientific">Clavibacter michiganensis</name>
    <dbReference type="NCBI Taxonomy" id="28447"/>
    <lineage>
        <taxon>Bacteria</taxon>
        <taxon>Bacillati</taxon>
        <taxon>Actinomycetota</taxon>
        <taxon>Actinomycetes</taxon>
        <taxon>Micrococcales</taxon>
        <taxon>Microbacteriaceae</taxon>
        <taxon>Clavibacter</taxon>
    </lineage>
</organism>
<evidence type="ECO:0000259" key="2">
    <source>
        <dbReference type="Pfam" id="PF12688"/>
    </source>
</evidence>
<dbReference type="EMBL" id="PSXY01000013">
    <property type="protein sequence ID" value="PPF67374.1"/>
    <property type="molecule type" value="Genomic_DNA"/>
</dbReference>
<evidence type="ECO:0000313" key="3">
    <source>
        <dbReference type="EMBL" id="OUE07506.1"/>
    </source>
</evidence>
<name>A0A251XPS6_9MICO</name>
<feature type="domain" description="Tetratrico peptide repeat group 5" evidence="2">
    <location>
        <begin position="41"/>
        <end position="156"/>
    </location>
</feature>
<dbReference type="InterPro" id="IPR011990">
    <property type="entry name" value="TPR-like_helical_dom_sf"/>
</dbReference>
<proteinExistence type="predicted"/>
<dbReference type="RefSeq" id="WP_094114774.1">
    <property type="nucleotide sequence ID" value="NZ_PSXY01000013.1"/>
</dbReference>
<accession>A0A251XPS6</accession>
<dbReference type="EMBL" id="MDHJ01000001">
    <property type="protein sequence ID" value="OUE07506.1"/>
    <property type="molecule type" value="Genomic_DNA"/>
</dbReference>
<evidence type="ECO:0000313" key="5">
    <source>
        <dbReference type="Proteomes" id="UP000195106"/>
    </source>
</evidence>
<dbReference type="Proteomes" id="UP000195106">
    <property type="component" value="Unassembled WGS sequence"/>
</dbReference>
<dbReference type="AlphaFoldDB" id="A0A251XPS6"/>
<feature type="region of interest" description="Disordered" evidence="1">
    <location>
        <begin position="158"/>
        <end position="179"/>
    </location>
</feature>
<comment type="caution">
    <text evidence="3">The sequence shown here is derived from an EMBL/GenBank/DDBJ whole genome shotgun (WGS) entry which is preliminary data.</text>
</comment>
<gene>
    <name evidence="4" type="ORF">C5E16_09250</name>
    <name evidence="3" type="ORF">CMsap09_01060</name>
</gene>
<evidence type="ECO:0000256" key="1">
    <source>
        <dbReference type="SAM" id="MobiDB-lite"/>
    </source>
</evidence>
<dbReference type="Gene3D" id="1.25.40.10">
    <property type="entry name" value="Tetratricopeptide repeat domain"/>
    <property type="match status" value="1"/>
</dbReference>
<reference evidence="3 5" key="1">
    <citation type="submission" date="2016-08" db="EMBL/GenBank/DDBJ databases">
        <title>Genome sequence of Clavibacter michiganensis spp. strain CASJ009.</title>
        <authorList>
            <person name="Thapa S.P."/>
            <person name="Coaker G."/>
        </authorList>
    </citation>
    <scope>NUCLEOTIDE SEQUENCE [LARGE SCALE GENOMIC DNA]</scope>
    <source>
        <strain evidence="3">CASJ009</strain>
    </source>
</reference>
<dbReference type="SUPFAM" id="SSF48452">
    <property type="entry name" value="TPR-like"/>
    <property type="match status" value="1"/>
</dbReference>
<evidence type="ECO:0000313" key="6">
    <source>
        <dbReference type="Proteomes" id="UP000239241"/>
    </source>
</evidence>